<keyword evidence="5" id="KW-1003">Cell membrane</keyword>
<sequence length="1452" mass="161260">MIQNIIRFSIKNKLIIGLLSIALVLGGLWSMSQVPLDAVPDITNNQVQVITQSPNLATEDMEQFVTYPVELAMANLPGVEEIRSVSRFGLSLVTIVFNDEMDTYLPRQLVAEKLNEVAEEIPAGFGKPTMGPISTGLGEIYQYTLEVDSAHRDQYSSTDLRSIQDWIIRRQMAMVPGVVEVNAFGGQIKQYEIAVDPDELRAMGLSIAELYSALQRNNTNTGGAYIEKNHKANFIRGEGLARSLEDLENILVENKGGIPIRIKDVAEVRYGQAVRYGAFTKDGQGEAVGGMILMLKGANSNKVIQAVKDRVEQIQKSLPEGLRIEPFLDRSSLIAQTTGTISRNLLEGALIVIFVLVLLLGNFRGGLIVASTIPLSLLFAFVMMNIFGVWANLMSLGAIDFGIIVDGAVIIVEGTVFLLHDKLLKGKLNPEERDEVAIRASGKMMNSAFFGQLIILIVFIPILALQGVEGKMFQPMALTFIFAMIGVMILCLTYVPMMSAWLLRRPKTEAPNFGDRLILKLEALYESALARALKSGKAILISAIVLLGLAIFNFSRMGGEFIPQLDEGDIAFHAILKPGSSLQESIATSTKIETLLLNNFPEVKHVMSRFGVADVPTDPMPMDVGDCFVLLKPKSEWVSANSKGELIAKMKAVLSEITGVNFEFTQPIEMRFNELLTGVREDIAVKLFGEDLDILAQKAEEMGQIIATVPGVADMKVEATKGLPQMTVQYHRAKLAQYGLHIDELNQLIQSAFAGAKAGVIFEGERRFDLMIRLDAQHRESIDDLKNLYIPLSGGTQIPIKEVADISYQSGPMQISRDNTQRRTYVGINVRGRDIQSLVQEIQEKLNAELELPSGYYLRYGGAFENLERASQRLKVVVPLALVLIFLLIFFALKSLKQSLMIFIAIPLAAIGGVFSLALRGMPFSISAGVGFIVLFGVAVLNGLVLISAWNELKTEGDLGLEDRIRLGAKRRIRPIMLTALTDVLGFLPMAISSSAGAEVQQPLATVVIGGMISASLLSLFILPILYRWFESRNRIKIPQGKLALLLVFISVMGPSALMAQESSTTVQSLDEAINIALKNNEGLKASELRVAEKEEAEHKAFSIPKTQLAMQYGQYNSAETDLALNVNQTFAFPTIYARQYKLAKAESALSERAWLRDQIQLKAEIRSRWYQLSYLKEEEKLLLYQDSIYSRVVQAAELRYQTGESRYLEKASAETQLMEVQNQLRNQRADITIIENQLRFLLNDGPETQFAPSALEERELILQPEEEALKANPELQLQNQKLAQIEAEQSLAQAQWLPEFSVGYFNQSMIGTPTSGGLMAGSTDRFTGIQAGLSIPLFFGSYRSTAQAAQLKTESAQSENRYFQSRIQSEYAQQMEGIRKYQNSLQYYRQKGLPQADLILEQGQKSYRNGAIGYLEYFQSLKQALDLKMKYLQTLNDYNQALIRLEYLMGR</sequence>
<feature type="transmembrane region" description="Helical" evidence="10">
    <location>
        <begin position="399"/>
        <end position="419"/>
    </location>
</feature>
<dbReference type="PRINTS" id="PR00702">
    <property type="entry name" value="ACRIFLAVINRP"/>
</dbReference>
<keyword evidence="12" id="KW-1185">Reference proteome</keyword>
<dbReference type="Gene3D" id="3.30.70.1430">
    <property type="entry name" value="Multidrug efflux transporter AcrB pore domain"/>
    <property type="match status" value="2"/>
</dbReference>
<evidence type="ECO:0000256" key="9">
    <source>
        <dbReference type="SAM" id="Coils"/>
    </source>
</evidence>
<feature type="transmembrane region" description="Helical" evidence="10">
    <location>
        <begin position="538"/>
        <end position="555"/>
    </location>
</feature>
<dbReference type="SUPFAM" id="SSF82714">
    <property type="entry name" value="Multidrug efflux transporter AcrB TolC docking domain, DN and DC subdomains"/>
    <property type="match status" value="2"/>
</dbReference>
<dbReference type="InterPro" id="IPR001036">
    <property type="entry name" value="Acrflvin-R"/>
</dbReference>
<dbReference type="SUPFAM" id="SSF82866">
    <property type="entry name" value="Multidrug efflux transporter AcrB transmembrane domain"/>
    <property type="match status" value="2"/>
</dbReference>
<keyword evidence="9" id="KW-0175">Coiled coil</keyword>
<dbReference type="Proteomes" id="UP000516305">
    <property type="component" value="Chromosome"/>
</dbReference>
<dbReference type="InterPro" id="IPR004763">
    <property type="entry name" value="CusA-like"/>
</dbReference>
<keyword evidence="6 10" id="KW-0812">Transmembrane</keyword>
<dbReference type="GO" id="GO:0042910">
    <property type="term" value="F:xenobiotic transmembrane transporter activity"/>
    <property type="evidence" value="ECO:0007669"/>
    <property type="project" value="TreeGrafter"/>
</dbReference>
<accession>A0A7H0VAL5</accession>
<feature type="transmembrane region" description="Helical" evidence="10">
    <location>
        <begin position="1004"/>
        <end position="1030"/>
    </location>
</feature>
<dbReference type="Gene3D" id="1.20.1640.10">
    <property type="entry name" value="Multidrug efflux transporter AcrB transmembrane domain"/>
    <property type="match status" value="2"/>
</dbReference>
<dbReference type="RefSeq" id="WP_210757330.1">
    <property type="nucleotide sequence ID" value="NZ_CP060139.1"/>
</dbReference>
<dbReference type="InterPro" id="IPR003423">
    <property type="entry name" value="OMP_efflux"/>
</dbReference>
<dbReference type="PANTHER" id="PTHR32063">
    <property type="match status" value="1"/>
</dbReference>
<dbReference type="Gene3D" id="1.20.1600.10">
    <property type="entry name" value="Outer membrane efflux proteins (OEP)"/>
    <property type="match status" value="1"/>
</dbReference>
<dbReference type="Gene3D" id="3.30.2090.10">
    <property type="entry name" value="Multidrug efflux transporter AcrB TolC docking domain, DN and DC subdomains"/>
    <property type="match status" value="2"/>
</dbReference>
<protein>
    <submittedName>
        <fullName evidence="11">CusA/CzcA family heavy metal efflux RND transporter</fullName>
    </submittedName>
</protein>
<dbReference type="Pfam" id="PF00873">
    <property type="entry name" value="ACR_tran"/>
    <property type="match status" value="1"/>
</dbReference>
<evidence type="ECO:0000256" key="10">
    <source>
        <dbReference type="SAM" id="Phobius"/>
    </source>
</evidence>
<evidence type="ECO:0000313" key="12">
    <source>
        <dbReference type="Proteomes" id="UP000516305"/>
    </source>
</evidence>
<feature type="transmembrane region" description="Helical" evidence="10">
    <location>
        <begin position="375"/>
        <end position="393"/>
    </location>
</feature>
<feature type="transmembrane region" description="Helical" evidence="10">
    <location>
        <begin position="448"/>
        <end position="468"/>
    </location>
</feature>
<dbReference type="Gene3D" id="3.30.70.1440">
    <property type="entry name" value="Multidrug efflux transporter AcrB pore domain"/>
    <property type="match status" value="1"/>
</dbReference>
<keyword evidence="4" id="KW-0813">Transport</keyword>
<dbReference type="EMBL" id="CP060139">
    <property type="protein sequence ID" value="QNR22763.1"/>
    <property type="molecule type" value="Genomic_DNA"/>
</dbReference>
<evidence type="ECO:0000256" key="1">
    <source>
        <dbReference type="ARBA" id="ARBA00004651"/>
    </source>
</evidence>
<dbReference type="GO" id="GO:0005886">
    <property type="term" value="C:plasma membrane"/>
    <property type="evidence" value="ECO:0007669"/>
    <property type="project" value="UniProtKB-SubCell"/>
</dbReference>
<feature type="transmembrane region" description="Helical" evidence="10">
    <location>
        <begin position="480"/>
        <end position="503"/>
    </location>
</feature>
<dbReference type="KEGG" id="chyd:H4K34_10255"/>
<feature type="transmembrane region" description="Helical" evidence="10">
    <location>
        <begin position="876"/>
        <end position="893"/>
    </location>
</feature>
<dbReference type="Pfam" id="PF02321">
    <property type="entry name" value="OEP"/>
    <property type="match status" value="1"/>
</dbReference>
<organism evidence="11 12">
    <name type="scientific">Croceimicrobium hydrocarbonivorans</name>
    <dbReference type="NCBI Taxonomy" id="2761580"/>
    <lineage>
        <taxon>Bacteria</taxon>
        <taxon>Pseudomonadati</taxon>
        <taxon>Bacteroidota</taxon>
        <taxon>Flavobacteriia</taxon>
        <taxon>Flavobacteriales</taxon>
        <taxon>Owenweeksiaceae</taxon>
        <taxon>Croceimicrobium</taxon>
    </lineage>
</organism>
<keyword evidence="8 10" id="KW-0472">Membrane</keyword>
<name>A0A7H0VAL5_9FLAO</name>
<feature type="transmembrane region" description="Helical" evidence="10">
    <location>
        <begin position="900"/>
        <end position="919"/>
    </location>
</feature>
<dbReference type="InterPro" id="IPR027463">
    <property type="entry name" value="AcrB_DN_DC_subdom"/>
</dbReference>
<evidence type="ECO:0000256" key="3">
    <source>
        <dbReference type="ARBA" id="ARBA00010942"/>
    </source>
</evidence>
<dbReference type="SUPFAM" id="SSF82693">
    <property type="entry name" value="Multidrug efflux transporter AcrB pore domain, PN1, PN2, PC1 and PC2 subdomains"/>
    <property type="match status" value="3"/>
</dbReference>
<evidence type="ECO:0000256" key="6">
    <source>
        <dbReference type="ARBA" id="ARBA00022692"/>
    </source>
</evidence>
<feature type="coiled-coil region" evidence="9">
    <location>
        <begin position="1211"/>
        <end position="1245"/>
    </location>
</feature>
<feature type="transmembrane region" description="Helical" evidence="10">
    <location>
        <begin position="925"/>
        <end position="951"/>
    </location>
</feature>
<gene>
    <name evidence="11" type="ORF">H4K34_10255</name>
</gene>
<comment type="subcellular location">
    <subcellularLocation>
        <location evidence="1">Cell membrane</location>
        <topology evidence="1">Multi-pass membrane protein</topology>
    </subcellularLocation>
</comment>
<evidence type="ECO:0000256" key="7">
    <source>
        <dbReference type="ARBA" id="ARBA00022989"/>
    </source>
</evidence>
<dbReference type="GO" id="GO:0015562">
    <property type="term" value="F:efflux transmembrane transporter activity"/>
    <property type="evidence" value="ECO:0007669"/>
    <property type="project" value="InterPro"/>
</dbReference>
<dbReference type="NCBIfam" id="TIGR00914">
    <property type="entry name" value="2A0601"/>
    <property type="match status" value="1"/>
</dbReference>
<dbReference type="SUPFAM" id="SSF56954">
    <property type="entry name" value="Outer membrane efflux proteins (OEP)"/>
    <property type="match status" value="1"/>
</dbReference>
<feature type="transmembrane region" description="Helical" evidence="10">
    <location>
        <begin position="345"/>
        <end position="363"/>
    </location>
</feature>
<reference evidence="11 12" key="1">
    <citation type="submission" date="2020-08" db="EMBL/GenBank/DDBJ databases">
        <title>Croceimicrobium hydrocarbonivorans gen. nov., sp. nov., a novel marine bacterium isolated from a bacterial consortium that degrades polyethylene terephthalate.</title>
        <authorList>
            <person name="Liu R."/>
        </authorList>
    </citation>
    <scope>NUCLEOTIDE SEQUENCE [LARGE SCALE GENOMIC DNA]</scope>
    <source>
        <strain evidence="11 12">A20-9</strain>
    </source>
</reference>
<keyword evidence="7 10" id="KW-1133">Transmembrane helix</keyword>
<evidence type="ECO:0000256" key="2">
    <source>
        <dbReference type="ARBA" id="ARBA00007613"/>
    </source>
</evidence>
<feature type="transmembrane region" description="Helical" evidence="10">
    <location>
        <begin position="972"/>
        <end position="992"/>
    </location>
</feature>
<dbReference type="PANTHER" id="PTHR32063:SF24">
    <property type="entry name" value="CATION EFFLUX SYSTEM (ACRB_ACRD_ACRF FAMILY)"/>
    <property type="match status" value="1"/>
</dbReference>
<feature type="transmembrane region" description="Helical" evidence="10">
    <location>
        <begin position="1042"/>
        <end position="1060"/>
    </location>
</feature>
<comment type="similarity">
    <text evidence="3">Belongs to the resistance-nodulation-cell division (RND) (TC 2.A.6) family.</text>
</comment>
<dbReference type="GO" id="GO:0008324">
    <property type="term" value="F:monoatomic cation transmembrane transporter activity"/>
    <property type="evidence" value="ECO:0007669"/>
    <property type="project" value="InterPro"/>
</dbReference>
<evidence type="ECO:0000256" key="5">
    <source>
        <dbReference type="ARBA" id="ARBA00022475"/>
    </source>
</evidence>
<comment type="similarity">
    <text evidence="2">Belongs to the outer membrane factor (OMF) (TC 1.B.17) family.</text>
</comment>
<evidence type="ECO:0000256" key="4">
    <source>
        <dbReference type="ARBA" id="ARBA00022448"/>
    </source>
</evidence>
<evidence type="ECO:0000256" key="8">
    <source>
        <dbReference type="ARBA" id="ARBA00023136"/>
    </source>
</evidence>
<proteinExistence type="inferred from homology"/>
<evidence type="ECO:0000313" key="11">
    <source>
        <dbReference type="EMBL" id="QNR22763.1"/>
    </source>
</evidence>
<dbReference type="Gene3D" id="3.30.70.1320">
    <property type="entry name" value="Multidrug efflux transporter AcrB pore domain like"/>
    <property type="match status" value="1"/>
</dbReference>